<dbReference type="PIRSF" id="PIRSF012622">
    <property type="entry name" value="UCP012622"/>
    <property type="match status" value="1"/>
</dbReference>
<protein>
    <recommendedName>
        <fullName evidence="1">DUF402 domain-containing protein</fullName>
    </recommendedName>
</protein>
<dbReference type="InterPro" id="IPR014465">
    <property type="entry name" value="UCP012622"/>
</dbReference>
<evidence type="ECO:0000313" key="2">
    <source>
        <dbReference type="EMBL" id="AIG64367.1"/>
    </source>
</evidence>
<keyword evidence="3" id="KW-1185">Reference proteome</keyword>
<dbReference type="EMBL" id="CP008944">
    <property type="protein sequence ID" value="AIG64367.1"/>
    <property type="molecule type" value="Genomic_DNA"/>
</dbReference>
<accession>A0ABN4DDR4</accession>
<reference evidence="2 3" key="1">
    <citation type="submission" date="2014-07" db="EMBL/GenBank/DDBJ databases">
        <title>Complete genome sequence of Corynebacterium atypicum DSM 44849: identifiction of the mycolic acid biosynthesis genes.</title>
        <authorList>
            <person name="Tippelt A."/>
            <person name="Mollmann S."/>
            <person name="Albersmeier A."/>
            <person name="Jaenicke S."/>
            <person name="Ruckert C."/>
            <person name="Tauch A."/>
        </authorList>
    </citation>
    <scope>NUCLEOTIDE SEQUENCE [LARGE SCALE GENOMIC DNA]</scope>
    <source>
        <strain evidence="2 3">R2070</strain>
    </source>
</reference>
<dbReference type="Gene3D" id="2.40.380.10">
    <property type="entry name" value="FomD-like"/>
    <property type="match status" value="1"/>
</dbReference>
<evidence type="ECO:0000313" key="3">
    <source>
        <dbReference type="Proteomes" id="UP000028504"/>
    </source>
</evidence>
<dbReference type="Proteomes" id="UP000028504">
    <property type="component" value="Chromosome"/>
</dbReference>
<feature type="domain" description="DUF402" evidence="1">
    <location>
        <begin position="28"/>
        <end position="152"/>
    </location>
</feature>
<gene>
    <name evidence="2" type="ORF">CATYP_06910</name>
</gene>
<dbReference type="InterPro" id="IPR007295">
    <property type="entry name" value="DUF402"/>
</dbReference>
<dbReference type="SUPFAM" id="SSF159234">
    <property type="entry name" value="FomD-like"/>
    <property type="match status" value="1"/>
</dbReference>
<dbReference type="Pfam" id="PF04167">
    <property type="entry name" value="DUF402"/>
    <property type="match status" value="1"/>
</dbReference>
<evidence type="ECO:0000259" key="1">
    <source>
        <dbReference type="Pfam" id="PF04167"/>
    </source>
</evidence>
<dbReference type="InterPro" id="IPR035930">
    <property type="entry name" value="FomD-like_sf"/>
</dbReference>
<name>A0ABN4DDR4_9CORY</name>
<proteinExistence type="predicted"/>
<dbReference type="RefSeq" id="WP_038606012.1">
    <property type="nucleotide sequence ID" value="NZ_CP008944.1"/>
</dbReference>
<sequence length="179" mass="19843">MASLHPVKRETFDPKALINTDPKGFARRVDDFRVTDFGLYMARGANHPRFGYLESWLLPELHLRANVFHFRPGITAEQDFYFDVAAIERDAETGVWSTRDLYVDLISVSGQPVEVQDIDELAAATSAGYLSAAEAEQAITTTLDAVEGITRASDDPMAWLDRLGIELTWATDVVLAPIG</sequence>
<organism evidence="2 3">
    <name type="scientific">Corynebacterium atypicum</name>
    <dbReference type="NCBI Taxonomy" id="191610"/>
    <lineage>
        <taxon>Bacteria</taxon>
        <taxon>Bacillati</taxon>
        <taxon>Actinomycetota</taxon>
        <taxon>Actinomycetes</taxon>
        <taxon>Mycobacteriales</taxon>
        <taxon>Corynebacteriaceae</taxon>
        <taxon>Corynebacterium</taxon>
    </lineage>
</organism>